<evidence type="ECO:0000313" key="3">
    <source>
        <dbReference type="EMBL" id="RRS03296.1"/>
    </source>
</evidence>
<dbReference type="InterPro" id="IPR014729">
    <property type="entry name" value="Rossmann-like_a/b/a_fold"/>
</dbReference>
<dbReference type="InterPro" id="IPR006015">
    <property type="entry name" value="Universal_stress_UspA"/>
</dbReference>
<comment type="similarity">
    <text evidence="1">Belongs to the universal stress protein A family.</text>
</comment>
<keyword evidence="4" id="KW-1185">Reference proteome</keyword>
<dbReference type="EMBL" id="RSED01000013">
    <property type="protein sequence ID" value="RRS03296.1"/>
    <property type="molecule type" value="Genomic_DNA"/>
</dbReference>
<comment type="caution">
    <text evidence="3">The sequence shown here is derived from an EMBL/GenBank/DDBJ whole genome shotgun (WGS) entry which is preliminary data.</text>
</comment>
<proteinExistence type="inferred from homology"/>
<evidence type="ECO:0000256" key="1">
    <source>
        <dbReference type="ARBA" id="ARBA00008791"/>
    </source>
</evidence>
<dbReference type="InterPro" id="IPR006016">
    <property type="entry name" value="UspA"/>
</dbReference>
<protein>
    <submittedName>
        <fullName evidence="3">Universal stress protein</fullName>
    </submittedName>
</protein>
<dbReference type="PANTHER" id="PTHR46268">
    <property type="entry name" value="STRESS RESPONSE PROTEIN NHAX"/>
    <property type="match status" value="1"/>
</dbReference>
<dbReference type="PRINTS" id="PR01438">
    <property type="entry name" value="UNVRSLSTRESS"/>
</dbReference>
<dbReference type="SUPFAM" id="SSF52402">
    <property type="entry name" value="Adenine nucleotide alpha hydrolases-like"/>
    <property type="match status" value="1"/>
</dbReference>
<gene>
    <name evidence="3" type="ORF">EIP75_16555</name>
</gene>
<dbReference type="OrthoDB" id="9792500at2"/>
<reference evidence="3 4" key="1">
    <citation type="submission" date="2018-12" db="EMBL/GenBank/DDBJ databases">
        <title>The whole draft genome of Aquabacterium sp. SJQ9.</title>
        <authorList>
            <person name="Sun L."/>
            <person name="Gao X."/>
            <person name="Chen W."/>
            <person name="Huang K."/>
        </authorList>
    </citation>
    <scope>NUCLEOTIDE SEQUENCE [LARGE SCALE GENOMIC DNA]</scope>
    <source>
        <strain evidence="3 4">SJQ9</strain>
    </source>
</reference>
<dbReference type="Proteomes" id="UP000269265">
    <property type="component" value="Unassembled WGS sequence"/>
</dbReference>
<evidence type="ECO:0000313" key="4">
    <source>
        <dbReference type="Proteomes" id="UP000269265"/>
    </source>
</evidence>
<evidence type="ECO:0000259" key="2">
    <source>
        <dbReference type="Pfam" id="PF00582"/>
    </source>
</evidence>
<dbReference type="RefSeq" id="WP_125244388.1">
    <property type="nucleotide sequence ID" value="NZ_RSED01000013.1"/>
</dbReference>
<dbReference type="Pfam" id="PF00582">
    <property type="entry name" value="Usp"/>
    <property type="match status" value="1"/>
</dbReference>
<sequence length="140" mass="15188">MKILLAVDGSPYTRKMLAWLSANDDFLAGAHQYTVLTVTPVIPPHAARLFQASELKAYYDDTAEAVFKPIRKFTARHNLATQYVGKTGNAGEVIAKVADKDKFDLVIMGSHGQSSLMNLVTGSVATKVLANSKVPVLLVR</sequence>
<feature type="domain" description="UspA" evidence="2">
    <location>
        <begin position="2"/>
        <end position="140"/>
    </location>
</feature>
<dbReference type="PANTHER" id="PTHR46268:SF6">
    <property type="entry name" value="UNIVERSAL STRESS PROTEIN UP12"/>
    <property type="match status" value="1"/>
</dbReference>
<organism evidence="3 4">
    <name type="scientific">Aquabacterium soli</name>
    <dbReference type="NCBI Taxonomy" id="2493092"/>
    <lineage>
        <taxon>Bacteria</taxon>
        <taxon>Pseudomonadati</taxon>
        <taxon>Pseudomonadota</taxon>
        <taxon>Betaproteobacteria</taxon>
        <taxon>Burkholderiales</taxon>
        <taxon>Aquabacterium</taxon>
    </lineage>
</organism>
<name>A0A3R8T0J8_9BURK</name>
<dbReference type="Gene3D" id="3.40.50.620">
    <property type="entry name" value="HUPs"/>
    <property type="match status" value="1"/>
</dbReference>
<accession>A0A3R8T0J8</accession>
<dbReference type="AlphaFoldDB" id="A0A3R8T0J8"/>
<dbReference type="CDD" id="cd00293">
    <property type="entry name" value="USP-like"/>
    <property type="match status" value="1"/>
</dbReference>